<dbReference type="Gene3D" id="1.10.287.1060">
    <property type="entry name" value="ESAT-6-like"/>
    <property type="match status" value="1"/>
</dbReference>
<dbReference type="SUPFAM" id="SSF140453">
    <property type="entry name" value="EsxAB dimer-like"/>
    <property type="match status" value="1"/>
</dbReference>
<comment type="caution">
    <text evidence="1">The sequence shown here is derived from an EMBL/GenBank/DDBJ whole genome shotgun (WGS) entry which is preliminary data.</text>
</comment>
<dbReference type="Pfam" id="PF06013">
    <property type="entry name" value="WXG100"/>
    <property type="match status" value="1"/>
</dbReference>
<organism evidence="1 2">
    <name type="scientific">Streptomyces vulcanius</name>
    <dbReference type="NCBI Taxonomy" id="1441876"/>
    <lineage>
        <taxon>Bacteria</taxon>
        <taxon>Bacillati</taxon>
        <taxon>Actinomycetota</taxon>
        <taxon>Actinomycetes</taxon>
        <taxon>Kitasatosporales</taxon>
        <taxon>Streptomycetaceae</taxon>
        <taxon>Streptomyces</taxon>
    </lineage>
</organism>
<dbReference type="InterPro" id="IPR036689">
    <property type="entry name" value="ESAT-6-like_sf"/>
</dbReference>
<dbReference type="Proteomes" id="UP001595839">
    <property type="component" value="Unassembled WGS sequence"/>
</dbReference>
<keyword evidence="2" id="KW-1185">Reference proteome</keyword>
<reference evidence="2" key="1">
    <citation type="journal article" date="2019" name="Int. J. Syst. Evol. Microbiol.">
        <title>The Global Catalogue of Microorganisms (GCM) 10K type strain sequencing project: providing services to taxonomists for standard genome sequencing and annotation.</title>
        <authorList>
            <consortium name="The Broad Institute Genomics Platform"/>
            <consortium name="The Broad Institute Genome Sequencing Center for Infectious Disease"/>
            <person name="Wu L."/>
            <person name="Ma J."/>
        </authorList>
    </citation>
    <scope>NUCLEOTIDE SEQUENCE [LARGE SCALE GENOMIC DNA]</scope>
    <source>
        <strain evidence="2">CGMCC 4.7177</strain>
    </source>
</reference>
<dbReference type="RefSeq" id="WP_381174078.1">
    <property type="nucleotide sequence ID" value="NZ_JBHSFK010000006.1"/>
</dbReference>
<proteinExistence type="predicted"/>
<evidence type="ECO:0000313" key="1">
    <source>
        <dbReference type="EMBL" id="MFC4500194.1"/>
    </source>
</evidence>
<protein>
    <submittedName>
        <fullName evidence="1">WXG100 family type VII secretion target</fullName>
    </submittedName>
</protein>
<sequence length="98" mass="10528">MADVSVGYDGVQQTASRLISGQTEMTEKLQALKAMVDQLVAGEFRTQMASPRFQESYQQWTTGAQNMIQGLEGMAGFLNNVVSGHQELDTRLAGGAGS</sequence>
<name>A0ABV9AKQ8_9ACTN</name>
<evidence type="ECO:0000313" key="2">
    <source>
        <dbReference type="Proteomes" id="UP001595839"/>
    </source>
</evidence>
<gene>
    <name evidence="1" type="ORF">ACFPIH_11710</name>
</gene>
<dbReference type="InterPro" id="IPR010310">
    <property type="entry name" value="T7SS_ESAT-6-like"/>
</dbReference>
<dbReference type="EMBL" id="JBHSFK010000006">
    <property type="protein sequence ID" value="MFC4500194.1"/>
    <property type="molecule type" value="Genomic_DNA"/>
</dbReference>
<accession>A0ABV9AKQ8</accession>